<dbReference type="EMBL" id="CAJNOJ010000044">
    <property type="protein sequence ID" value="CAF0943706.1"/>
    <property type="molecule type" value="Genomic_DNA"/>
</dbReference>
<evidence type="ECO:0000313" key="2">
    <source>
        <dbReference type="EMBL" id="CAF0943706.1"/>
    </source>
</evidence>
<feature type="compositionally biased region" description="Basic and acidic residues" evidence="1">
    <location>
        <begin position="376"/>
        <end position="400"/>
    </location>
</feature>
<dbReference type="OrthoDB" id="10055495at2759"/>
<feature type="region of interest" description="Disordered" evidence="1">
    <location>
        <begin position="637"/>
        <end position="698"/>
    </location>
</feature>
<feature type="region of interest" description="Disordered" evidence="1">
    <location>
        <begin position="719"/>
        <end position="761"/>
    </location>
</feature>
<feature type="region of interest" description="Disordered" evidence="1">
    <location>
        <begin position="957"/>
        <end position="985"/>
    </location>
</feature>
<feature type="compositionally biased region" description="Polar residues" evidence="1">
    <location>
        <begin position="1138"/>
        <end position="1149"/>
    </location>
</feature>
<feature type="compositionally biased region" description="Polar residues" evidence="1">
    <location>
        <begin position="957"/>
        <end position="974"/>
    </location>
</feature>
<feature type="compositionally biased region" description="Low complexity" evidence="1">
    <location>
        <begin position="1300"/>
        <end position="1310"/>
    </location>
</feature>
<evidence type="ECO:0000256" key="1">
    <source>
        <dbReference type="SAM" id="MobiDB-lite"/>
    </source>
</evidence>
<feature type="compositionally biased region" description="Pro residues" evidence="1">
    <location>
        <begin position="1499"/>
        <end position="1512"/>
    </location>
</feature>
<protein>
    <submittedName>
        <fullName evidence="2">Uncharacterized protein</fullName>
    </submittedName>
</protein>
<feature type="compositionally biased region" description="Polar residues" evidence="1">
    <location>
        <begin position="1414"/>
        <end position="1423"/>
    </location>
</feature>
<feature type="compositionally biased region" description="Basic and acidic residues" evidence="1">
    <location>
        <begin position="976"/>
        <end position="985"/>
    </location>
</feature>
<name>A0A814CI90_ADIRI</name>
<feature type="compositionally biased region" description="Basic and acidic residues" evidence="1">
    <location>
        <begin position="637"/>
        <end position="661"/>
    </location>
</feature>
<feature type="compositionally biased region" description="Polar residues" evidence="1">
    <location>
        <begin position="832"/>
        <end position="847"/>
    </location>
</feature>
<feature type="compositionally biased region" description="Acidic residues" evidence="1">
    <location>
        <begin position="36"/>
        <end position="45"/>
    </location>
</feature>
<feature type="region of interest" description="Disordered" evidence="1">
    <location>
        <begin position="358"/>
        <end position="427"/>
    </location>
</feature>
<feature type="compositionally biased region" description="Basic and acidic residues" evidence="1">
    <location>
        <begin position="749"/>
        <end position="761"/>
    </location>
</feature>
<accession>A0A814CI90</accession>
<feature type="compositionally biased region" description="Polar residues" evidence="1">
    <location>
        <begin position="1076"/>
        <end position="1103"/>
    </location>
</feature>
<feature type="compositionally biased region" description="Basic and acidic residues" evidence="1">
    <location>
        <begin position="63"/>
        <end position="79"/>
    </location>
</feature>
<feature type="region of interest" description="Disordered" evidence="1">
    <location>
        <begin position="1480"/>
        <end position="1520"/>
    </location>
</feature>
<feature type="compositionally biased region" description="Basic and acidic residues" evidence="1">
    <location>
        <begin position="725"/>
        <end position="740"/>
    </location>
</feature>
<reference evidence="2" key="1">
    <citation type="submission" date="2021-02" db="EMBL/GenBank/DDBJ databases">
        <authorList>
            <person name="Nowell W R."/>
        </authorList>
    </citation>
    <scope>NUCLEOTIDE SEQUENCE</scope>
</reference>
<feature type="compositionally biased region" description="Basic and acidic residues" evidence="1">
    <location>
        <begin position="451"/>
        <end position="469"/>
    </location>
</feature>
<feature type="compositionally biased region" description="Basic and acidic residues" evidence="1">
    <location>
        <begin position="1244"/>
        <end position="1254"/>
    </location>
</feature>
<feature type="compositionally biased region" description="Basic and acidic residues" evidence="1">
    <location>
        <begin position="101"/>
        <end position="112"/>
    </location>
</feature>
<feature type="region of interest" description="Disordered" evidence="1">
    <location>
        <begin position="29"/>
        <end position="112"/>
    </location>
</feature>
<feature type="compositionally biased region" description="Polar residues" evidence="1">
    <location>
        <begin position="470"/>
        <end position="488"/>
    </location>
</feature>
<feature type="compositionally biased region" description="Basic and acidic residues" evidence="1">
    <location>
        <begin position="1066"/>
        <end position="1075"/>
    </location>
</feature>
<feature type="compositionally biased region" description="Basic and acidic residues" evidence="1">
    <location>
        <begin position="409"/>
        <end position="427"/>
    </location>
</feature>
<feature type="compositionally biased region" description="Polar residues" evidence="1">
    <location>
        <begin position="1480"/>
        <end position="1497"/>
    </location>
</feature>
<proteinExistence type="predicted"/>
<feature type="compositionally biased region" description="Polar residues" evidence="1">
    <location>
        <begin position="515"/>
        <end position="529"/>
    </location>
</feature>
<evidence type="ECO:0000313" key="3">
    <source>
        <dbReference type="Proteomes" id="UP000663852"/>
    </source>
</evidence>
<feature type="compositionally biased region" description="Polar residues" evidence="1">
    <location>
        <begin position="1346"/>
        <end position="1369"/>
    </location>
</feature>
<feature type="compositionally biased region" description="Basic and acidic residues" evidence="1">
    <location>
        <begin position="685"/>
        <end position="698"/>
    </location>
</feature>
<feature type="region of interest" description="Disordered" evidence="1">
    <location>
        <begin position="451"/>
        <end position="601"/>
    </location>
</feature>
<dbReference type="Proteomes" id="UP000663852">
    <property type="component" value="Unassembled WGS sequence"/>
</dbReference>
<feature type="compositionally biased region" description="Basic and acidic residues" evidence="1">
    <location>
        <begin position="489"/>
        <end position="504"/>
    </location>
</feature>
<feature type="compositionally biased region" description="Basic and acidic residues" evidence="1">
    <location>
        <begin position="787"/>
        <end position="802"/>
    </location>
</feature>
<feature type="compositionally biased region" description="Polar residues" evidence="1">
    <location>
        <begin position="1434"/>
        <end position="1444"/>
    </location>
</feature>
<feature type="compositionally biased region" description="Polar residues" evidence="1">
    <location>
        <begin position="361"/>
        <end position="375"/>
    </location>
</feature>
<comment type="caution">
    <text evidence="2">The sequence shown here is derived from an EMBL/GenBank/DDBJ whole genome shotgun (WGS) entry which is preliminary data.</text>
</comment>
<feature type="compositionally biased region" description="Low complexity" evidence="1">
    <location>
        <begin position="46"/>
        <end position="62"/>
    </location>
</feature>
<feature type="compositionally biased region" description="Basic and acidic residues" evidence="1">
    <location>
        <begin position="1196"/>
        <end position="1211"/>
    </location>
</feature>
<sequence>MTTRNEIKLFHNSYPPSRVALLVSNQMFSRRNQSSTEEEVSDEDTTSSSNTSDATSKTTTSDSWHEAKSDIEQHSRGNAEKNQSVRKVIKPLIDDDDDATDRDVGNNDTDHDEALIKAVNDIYINSDTQTEVENKLTTENTLPIENKSKQQTEKQEWVNPYWGPISKTVITTTRTTVNEQIDSSNAPCFVPGANAPADQNKLTISAQRKKQDSGDFSHRSDDSFHTTEKCPTDDGMDQDDSLTLKSDDARSKLLYSSSGYQRLKETDSSDEDDIRIASLINKPNVASDEVSIDTKPWVNPYWSTANQGDGKVIVEKRITPIDSNPSTDSSLDARPFEKPSINIEKDLPWVNPYWKTERVTTETSSKGPNESTDNLKLTENEESRIEDKKPWENPYWKESKLSSLPSTSNDDKKDTSETSRKEEIPWENPYWKDKASSVFIISKPHLELVEKPDVKDDKPWENPYWKDKSSTISTLATHGNKLVNNSNSKQDKKEIPQSVVKEETPWENPYWKTKASPNVTTLNESNQSAGELKIKDNKLDTSMSTNKDDSVWKNPYWQESKSTTETSTGKESESKSNVISGDSKPVLMTSTKQEEKPWENPYWKNKSAAFPRSLSQPDTLVSASTLKDSIDSKKVDTPWENPYWKEKHSSSKLSDEKKEAEPWENPYWKNKTAALPRSLSQLDSTDSKKEDKPWENPYWKEQKVTTSVAATMKKDAEPWKNPYWTDKETSSPLEKLKPQDLEPSIPTEAKQEAKPWENPYWKEQKVTTSVAATMKKDAEPWKNPYWTDKETSSPLEKLKPQDLEPSIPTEAKQEAKPWENPYWKNRSVALARSQSQPDASISTSQSKDLTDSKKEDEPWENPYWKEHKATAPAAASVKREVEPWKNPYWTEKQISTSLKNPQSENLKSSLLTQTNKEEKPWVNPYWKEDKTAIPVATNDKKEETPWENPYWRNKSAVVSRSLSQPDVSIGSTKLSDAADSKKEEKPWVNPYWKDHKAAAEKVTSIKEEAEPWKNPYWNDDAIGKSTATKQKQQTSWENPYWKSQTSATPAAVKKEDKSTNTTTDDIMWRTADRKTVTTQTSVSLEQPETVTSKSTAPDQSTCPKLQVEPWQNPYWKDQPVTSVKPAKEAQTPWENPYWKNQSVQETTSFKQDDKSAENLDFKPIVSEAVKSTEKEPTPWQNPYWKDQPTANAKSSAEVRKPWENPYWKDKPIQPALPAEQDNTARISEAAKPDQAEQAPWKSPYWKDDKYKVIHSDNQSKPAKQENIPWVNPYWKDNNVQPKESSKQPDEPWQNPYWKNTVPQTTTTPSQQPSPPRENSYSNVKMPDNSVVSAKATEPSKNPHWADSSTTTQKAPLKENTLQENSNTASKYAENKRHPVTILNDTWIIDNDSPPDHAVPPIPSFYKRIYPPETAPSSLQPKSTASEEARVQTPDYLSQLRSTPVHSEIQTDRKVDYYPPQTDRKVDYYCPQTAYSPVPVKQTSQFTTSPPFQSTRTLSPSPPPFSSNIPQPPAHDIHRAASPTRNDMPLAQYTNLSSSIPPPQPIQHQQISISSTLVSPSELHDIQKALRCLDLGSDSIITIEKTEFSSTGRIIVAEVPYAVLNSVVIDNKKYRSQEYPGSFSTFDSQNNQYNSLYSQGTASYPKDLSDLYDTPDGFVHI</sequence>
<feature type="region of interest" description="Disordered" evidence="1">
    <location>
        <begin position="205"/>
        <end position="243"/>
    </location>
</feature>
<feature type="compositionally biased region" description="Basic and acidic residues" evidence="1">
    <location>
        <begin position="1150"/>
        <end position="1160"/>
    </location>
</feature>
<feature type="compositionally biased region" description="Polar residues" evidence="1">
    <location>
        <begin position="1025"/>
        <end position="1048"/>
    </location>
</feature>
<gene>
    <name evidence="2" type="ORF">EDS130_LOCUS11961</name>
</gene>
<organism evidence="2 3">
    <name type="scientific">Adineta ricciae</name>
    <name type="common">Rotifer</name>
    <dbReference type="NCBI Taxonomy" id="249248"/>
    <lineage>
        <taxon>Eukaryota</taxon>
        <taxon>Metazoa</taxon>
        <taxon>Spiralia</taxon>
        <taxon>Gnathifera</taxon>
        <taxon>Rotifera</taxon>
        <taxon>Eurotatoria</taxon>
        <taxon>Bdelloidea</taxon>
        <taxon>Adinetida</taxon>
        <taxon>Adinetidae</taxon>
        <taxon>Adineta</taxon>
    </lineage>
</organism>
<feature type="region of interest" description="Disordered" evidence="1">
    <location>
        <begin position="1013"/>
        <end position="1450"/>
    </location>
</feature>
<feature type="compositionally biased region" description="Basic and acidic residues" evidence="1">
    <location>
        <begin position="209"/>
        <end position="232"/>
    </location>
</feature>
<feature type="region of interest" description="Disordered" evidence="1">
    <location>
        <begin position="775"/>
        <end position="882"/>
    </location>
</feature>